<organism evidence="1 2">
    <name type="scientific">Crenichthys baileyi</name>
    <name type="common">White River springfish</name>
    <dbReference type="NCBI Taxonomy" id="28760"/>
    <lineage>
        <taxon>Eukaryota</taxon>
        <taxon>Metazoa</taxon>
        <taxon>Chordata</taxon>
        <taxon>Craniata</taxon>
        <taxon>Vertebrata</taxon>
        <taxon>Euteleostomi</taxon>
        <taxon>Actinopterygii</taxon>
        <taxon>Neopterygii</taxon>
        <taxon>Teleostei</taxon>
        <taxon>Neoteleostei</taxon>
        <taxon>Acanthomorphata</taxon>
        <taxon>Ovalentaria</taxon>
        <taxon>Atherinomorphae</taxon>
        <taxon>Cyprinodontiformes</taxon>
        <taxon>Goodeidae</taxon>
        <taxon>Crenichthys</taxon>
    </lineage>
</organism>
<protein>
    <submittedName>
        <fullName evidence="1">Uncharacterized protein</fullName>
    </submittedName>
</protein>
<dbReference type="AlphaFoldDB" id="A0AAV9QW10"/>
<feature type="non-terminal residue" evidence="1">
    <location>
        <position position="128"/>
    </location>
</feature>
<comment type="caution">
    <text evidence="1">The sequence shown here is derived from an EMBL/GenBank/DDBJ whole genome shotgun (WGS) entry which is preliminary data.</text>
</comment>
<evidence type="ECO:0000313" key="1">
    <source>
        <dbReference type="EMBL" id="KAK5600957.1"/>
    </source>
</evidence>
<dbReference type="Proteomes" id="UP001311232">
    <property type="component" value="Unassembled WGS sequence"/>
</dbReference>
<gene>
    <name evidence="1" type="ORF">CRENBAI_006229</name>
</gene>
<evidence type="ECO:0000313" key="2">
    <source>
        <dbReference type="Proteomes" id="UP001311232"/>
    </source>
</evidence>
<reference evidence="1 2" key="1">
    <citation type="submission" date="2021-06" db="EMBL/GenBank/DDBJ databases">
        <authorList>
            <person name="Palmer J.M."/>
        </authorList>
    </citation>
    <scope>NUCLEOTIDE SEQUENCE [LARGE SCALE GENOMIC DNA]</scope>
    <source>
        <strain evidence="1 2">MEX-2019</strain>
        <tissue evidence="1">Muscle</tissue>
    </source>
</reference>
<name>A0AAV9QW10_9TELE</name>
<sequence length="128" mass="14642">MAHCPVLVRLYLPTGRRDPNTCCRVDRQLLCRVQRNQSWCEHHNLRQIPASSIHQTQTILSSVPELTLSKGVMSINFNDEQKRNEQEAWLQGLTIPLTRNGGSLMNGPNPKRGDMSITESFKYKRIPS</sequence>
<keyword evidence="2" id="KW-1185">Reference proteome</keyword>
<proteinExistence type="predicted"/>
<dbReference type="EMBL" id="JAHHUM010002738">
    <property type="protein sequence ID" value="KAK5600957.1"/>
    <property type="molecule type" value="Genomic_DNA"/>
</dbReference>
<accession>A0AAV9QW10</accession>